<keyword evidence="2" id="KW-1185">Reference proteome</keyword>
<reference evidence="1 2" key="1">
    <citation type="submission" date="2015-07" db="EMBL/GenBank/DDBJ databases">
        <title>The genome of Habropoda laboriosa.</title>
        <authorList>
            <person name="Pan H."/>
            <person name="Kapheim K."/>
        </authorList>
    </citation>
    <scope>NUCLEOTIDE SEQUENCE [LARGE SCALE GENOMIC DNA]</scope>
    <source>
        <strain evidence="1">0110345459</strain>
    </source>
</reference>
<dbReference type="Pfam" id="PF14223">
    <property type="entry name" value="Retrotran_gag_2"/>
    <property type="match status" value="1"/>
</dbReference>
<dbReference type="Proteomes" id="UP000053825">
    <property type="component" value="Unassembled WGS sequence"/>
</dbReference>
<name>A0A0L7R8Z9_9HYME</name>
<dbReference type="EMBL" id="KQ414628">
    <property type="protein sequence ID" value="KOC67329.1"/>
    <property type="molecule type" value="Genomic_DNA"/>
</dbReference>
<organism evidence="1 2">
    <name type="scientific">Habropoda laboriosa</name>
    <dbReference type="NCBI Taxonomy" id="597456"/>
    <lineage>
        <taxon>Eukaryota</taxon>
        <taxon>Metazoa</taxon>
        <taxon>Ecdysozoa</taxon>
        <taxon>Arthropoda</taxon>
        <taxon>Hexapoda</taxon>
        <taxon>Insecta</taxon>
        <taxon>Pterygota</taxon>
        <taxon>Neoptera</taxon>
        <taxon>Endopterygota</taxon>
        <taxon>Hymenoptera</taxon>
        <taxon>Apocrita</taxon>
        <taxon>Aculeata</taxon>
        <taxon>Apoidea</taxon>
        <taxon>Anthophila</taxon>
        <taxon>Apidae</taxon>
        <taxon>Habropoda</taxon>
    </lineage>
</organism>
<dbReference type="STRING" id="597456.A0A0L7R8Z9"/>
<accession>A0A0L7R8Z9</accession>
<dbReference type="AlphaFoldDB" id="A0A0L7R8Z9"/>
<proteinExistence type="predicted"/>
<evidence type="ECO:0000313" key="2">
    <source>
        <dbReference type="Proteomes" id="UP000053825"/>
    </source>
</evidence>
<protein>
    <recommendedName>
        <fullName evidence="3">DUF4219 domain-containing protein</fullName>
    </recommendedName>
</protein>
<gene>
    <name evidence="1" type="ORF">WH47_09246</name>
</gene>
<sequence>MAIYNGNIVRTDILTKDNYDAWCIHAEALLMKNDVWGYATGSIKRSIERPEDPASVEAARAWDIADKKEKADLILSIGLSQLKLITGC</sequence>
<evidence type="ECO:0008006" key="3">
    <source>
        <dbReference type="Google" id="ProtNLM"/>
    </source>
</evidence>
<evidence type="ECO:0000313" key="1">
    <source>
        <dbReference type="EMBL" id="KOC67329.1"/>
    </source>
</evidence>